<accession>A0A919C3M0</accession>
<keyword evidence="1" id="KW-0472">Membrane</keyword>
<keyword evidence="1" id="KW-0812">Transmembrane</keyword>
<feature type="transmembrane region" description="Helical" evidence="1">
    <location>
        <begin position="148"/>
        <end position="165"/>
    </location>
</feature>
<sequence>MTELRISRWGNSAPMFKSIVRGGAAGAAGTTVLNAVTYADMAVRGRPSSEAPAQVVEKISQDVGHPVPGSDDTRANRLSGLGALSGIAVGCATGSAVSLLRRVGIRLPWWLGGAVTGALAMAATDVPMARLGVSDPTSWSFEDWVSDAVPHLMYGLVTYGIVAASD</sequence>
<protein>
    <submittedName>
        <fullName evidence="2">Uncharacterized protein</fullName>
    </submittedName>
</protein>
<gene>
    <name evidence="2" type="ORF">GCM10018980_17400</name>
</gene>
<feature type="transmembrane region" description="Helical" evidence="1">
    <location>
        <begin position="78"/>
        <end position="100"/>
    </location>
</feature>
<proteinExistence type="predicted"/>
<dbReference type="AlphaFoldDB" id="A0A919C3M0"/>
<comment type="caution">
    <text evidence="2">The sequence shown here is derived from an EMBL/GenBank/DDBJ whole genome shotgun (WGS) entry which is preliminary data.</text>
</comment>
<evidence type="ECO:0000313" key="3">
    <source>
        <dbReference type="Proteomes" id="UP000619355"/>
    </source>
</evidence>
<feature type="transmembrane region" description="Helical" evidence="1">
    <location>
        <begin position="107"/>
        <end position="128"/>
    </location>
</feature>
<keyword evidence="3" id="KW-1185">Reference proteome</keyword>
<keyword evidence="1" id="KW-1133">Transmembrane helix</keyword>
<organism evidence="2 3">
    <name type="scientific">Streptomyces capoamus</name>
    <dbReference type="NCBI Taxonomy" id="68183"/>
    <lineage>
        <taxon>Bacteria</taxon>
        <taxon>Bacillati</taxon>
        <taxon>Actinomycetota</taxon>
        <taxon>Actinomycetes</taxon>
        <taxon>Kitasatosporales</taxon>
        <taxon>Streptomycetaceae</taxon>
        <taxon>Streptomyces</taxon>
    </lineage>
</organism>
<name>A0A919C3M0_9ACTN</name>
<dbReference type="Proteomes" id="UP000619355">
    <property type="component" value="Unassembled WGS sequence"/>
</dbReference>
<evidence type="ECO:0000256" key="1">
    <source>
        <dbReference type="SAM" id="Phobius"/>
    </source>
</evidence>
<evidence type="ECO:0000313" key="2">
    <source>
        <dbReference type="EMBL" id="GHG42073.1"/>
    </source>
</evidence>
<dbReference type="EMBL" id="BNBF01000004">
    <property type="protein sequence ID" value="GHG42073.1"/>
    <property type="molecule type" value="Genomic_DNA"/>
</dbReference>
<reference evidence="3" key="1">
    <citation type="journal article" date="2019" name="Int. J. Syst. Evol. Microbiol.">
        <title>The Global Catalogue of Microorganisms (GCM) 10K type strain sequencing project: providing services to taxonomists for standard genome sequencing and annotation.</title>
        <authorList>
            <consortium name="The Broad Institute Genomics Platform"/>
            <consortium name="The Broad Institute Genome Sequencing Center for Infectious Disease"/>
            <person name="Wu L."/>
            <person name="Ma J."/>
        </authorList>
    </citation>
    <scope>NUCLEOTIDE SEQUENCE [LARGE SCALE GENOMIC DNA]</scope>
    <source>
        <strain evidence="3">JCM 4253</strain>
    </source>
</reference>